<accession>A0A2N1LH61</accession>
<protein>
    <submittedName>
        <fullName evidence="1">Uncharacterized protein</fullName>
    </submittedName>
</protein>
<dbReference type="Proteomes" id="UP000233469">
    <property type="component" value="Unassembled WGS sequence"/>
</dbReference>
<feature type="non-terminal residue" evidence="1">
    <location>
        <position position="197"/>
    </location>
</feature>
<dbReference type="VEuPathDB" id="FungiDB:RhiirA1_462708"/>
<dbReference type="EMBL" id="LLXL01008634">
    <property type="protein sequence ID" value="PKK48697.1"/>
    <property type="molecule type" value="Genomic_DNA"/>
</dbReference>
<organism evidence="1 2">
    <name type="scientific">Rhizophagus irregularis</name>
    <dbReference type="NCBI Taxonomy" id="588596"/>
    <lineage>
        <taxon>Eukaryota</taxon>
        <taxon>Fungi</taxon>
        <taxon>Fungi incertae sedis</taxon>
        <taxon>Mucoromycota</taxon>
        <taxon>Glomeromycotina</taxon>
        <taxon>Glomeromycetes</taxon>
        <taxon>Glomerales</taxon>
        <taxon>Glomeraceae</taxon>
        <taxon>Rhizophagus</taxon>
    </lineage>
</organism>
<evidence type="ECO:0000313" key="2">
    <source>
        <dbReference type="Proteomes" id="UP000233469"/>
    </source>
</evidence>
<evidence type="ECO:0000313" key="1">
    <source>
        <dbReference type="EMBL" id="PKK48697.1"/>
    </source>
</evidence>
<sequence>MELLAKLQIQKKPLLEMTIREFKELIVDLLKITQIKYVEEDDIYKDEQIKFFVEKRCEELKDNKKHMLDSILNRKRKKLVLDKVLIEKNGSKYLCSTDQEITDAMVDHYQNAAGKKLNVDSIMNERWLAQYASKSDINDEWYASTVKEITEEEWLSTINELANDKAAGPSKISNEMLKHLGNNMRSITLRLANLCLK</sequence>
<reference evidence="1 2" key="2">
    <citation type="submission" date="2017-10" db="EMBL/GenBank/DDBJ databases">
        <title>Extensive intraspecific genome diversity in a model arbuscular mycorrhizal fungus.</title>
        <authorList>
            <person name="Chen E.C.H."/>
            <person name="Morin E."/>
            <person name="Baudet D."/>
            <person name="Noel J."/>
            <person name="Ndikumana S."/>
            <person name="Charron P."/>
            <person name="St-Onge C."/>
            <person name="Giorgi J."/>
            <person name="Grigoriev I.V."/>
            <person name="Roux C."/>
            <person name="Martin F.M."/>
            <person name="Corradi N."/>
        </authorList>
    </citation>
    <scope>NUCLEOTIDE SEQUENCE [LARGE SCALE GENOMIC DNA]</scope>
    <source>
        <strain evidence="1 2">C2</strain>
    </source>
</reference>
<reference evidence="1 2" key="1">
    <citation type="submission" date="2016-04" db="EMBL/GenBank/DDBJ databases">
        <title>Genome analyses suggest a sexual origin of heterokaryosis in a supposedly ancient asexual fungus.</title>
        <authorList>
            <person name="Ropars J."/>
            <person name="Sedzielewska K."/>
            <person name="Noel J."/>
            <person name="Charron P."/>
            <person name="Farinelli L."/>
            <person name="Marton T."/>
            <person name="Kruger M."/>
            <person name="Pelin A."/>
            <person name="Brachmann A."/>
            <person name="Corradi N."/>
        </authorList>
    </citation>
    <scope>NUCLEOTIDE SEQUENCE [LARGE SCALE GENOMIC DNA]</scope>
    <source>
        <strain evidence="1 2">C2</strain>
    </source>
</reference>
<dbReference type="AlphaFoldDB" id="A0A2N1LH61"/>
<gene>
    <name evidence="1" type="ORF">RhiirC2_803523</name>
</gene>
<dbReference type="VEuPathDB" id="FungiDB:RhiirFUN_015552"/>
<dbReference type="VEuPathDB" id="FungiDB:FUN_010544"/>
<name>A0A2N1LH61_9GLOM</name>
<comment type="caution">
    <text evidence="1">The sequence shown here is derived from an EMBL/GenBank/DDBJ whole genome shotgun (WGS) entry which is preliminary data.</text>
</comment>
<proteinExistence type="predicted"/>